<reference evidence="2 3" key="1">
    <citation type="submission" date="2018-06" db="EMBL/GenBank/DDBJ databases">
        <authorList>
            <consortium name="Pathogen Informatics"/>
            <person name="Doyle S."/>
        </authorList>
    </citation>
    <scope>NUCLEOTIDE SEQUENCE [LARGE SCALE GENOMIC DNA]</scope>
    <source>
        <strain evidence="2 3">NCTC8500</strain>
    </source>
</reference>
<feature type="compositionally biased region" description="Basic and acidic residues" evidence="1">
    <location>
        <begin position="16"/>
        <end position="30"/>
    </location>
</feature>
<gene>
    <name evidence="2" type="ORF">NCTC8500_03130</name>
</gene>
<organism evidence="2 3">
    <name type="scientific">Escherichia coli</name>
    <dbReference type="NCBI Taxonomy" id="562"/>
    <lineage>
        <taxon>Bacteria</taxon>
        <taxon>Pseudomonadati</taxon>
        <taxon>Pseudomonadota</taxon>
        <taxon>Gammaproteobacteria</taxon>
        <taxon>Enterobacterales</taxon>
        <taxon>Enterobacteriaceae</taxon>
        <taxon>Escherichia</taxon>
    </lineage>
</organism>
<accession>A0A377DT77</accession>
<feature type="compositionally biased region" description="Basic and acidic residues" evidence="1">
    <location>
        <begin position="43"/>
        <end position="56"/>
    </location>
</feature>
<protein>
    <submittedName>
        <fullName evidence="2">Uncharacterized protein</fullName>
    </submittedName>
</protein>
<evidence type="ECO:0000256" key="1">
    <source>
        <dbReference type="SAM" id="MobiDB-lite"/>
    </source>
</evidence>
<dbReference type="AlphaFoldDB" id="A0A377DT77"/>
<sequence>MTVTFHLINSSLWEEQRQATEDDHQNKSDQGHLLNLTKANPAIDKHNRRGDDQRRSSRIDVINLVKREKRQPAVKKSRNCFILRFRNQMLKVIGESTYTGGTDR</sequence>
<proteinExistence type="predicted"/>
<evidence type="ECO:0000313" key="3">
    <source>
        <dbReference type="Proteomes" id="UP000254429"/>
    </source>
</evidence>
<dbReference type="EMBL" id="UGFG01000001">
    <property type="protein sequence ID" value="STM39324.1"/>
    <property type="molecule type" value="Genomic_DNA"/>
</dbReference>
<dbReference type="Proteomes" id="UP000254429">
    <property type="component" value="Unassembled WGS sequence"/>
</dbReference>
<feature type="region of interest" description="Disordered" evidence="1">
    <location>
        <begin position="16"/>
        <end position="56"/>
    </location>
</feature>
<name>A0A377DT77_ECOLX</name>
<evidence type="ECO:0000313" key="2">
    <source>
        <dbReference type="EMBL" id="STM39324.1"/>
    </source>
</evidence>